<dbReference type="STRING" id="89059.LAC1533_1835"/>
<dbReference type="RefSeq" id="WP_010498296.1">
    <property type="nucleotide sequence ID" value="NZ_CP113926.1"/>
</dbReference>
<dbReference type="Proteomes" id="UP000190935">
    <property type="component" value="Chromosome I"/>
</dbReference>
<dbReference type="AlphaFoldDB" id="A0A0R2K4B9"/>
<dbReference type="InterPro" id="IPR024529">
    <property type="entry name" value="ECF_trnsprt_substrate-spec"/>
</dbReference>
<reference evidence="10" key="5">
    <citation type="submission" date="2021-09" db="EMBL/GenBank/DDBJ databases">
        <authorList>
            <person name="Gilroy R."/>
        </authorList>
    </citation>
    <scope>NUCLEOTIDE SEQUENCE</scope>
    <source>
        <strain evidence="10">CHK174-6876</strain>
    </source>
</reference>
<comment type="subcellular location">
    <subcellularLocation>
        <location evidence="1">Cell membrane</location>
        <topology evidence="1">Multi-pass membrane protein</topology>
    </subcellularLocation>
</comment>
<evidence type="ECO:0000256" key="1">
    <source>
        <dbReference type="ARBA" id="ARBA00004651"/>
    </source>
</evidence>
<feature type="transmembrane region" description="Helical" evidence="9">
    <location>
        <begin position="82"/>
        <end position="100"/>
    </location>
</feature>
<keyword evidence="4 8" id="KW-1003">Cell membrane</keyword>
<feature type="transmembrane region" description="Helical" evidence="9">
    <location>
        <begin position="12"/>
        <end position="33"/>
    </location>
</feature>
<dbReference type="GO" id="GO:0005886">
    <property type="term" value="C:plasma membrane"/>
    <property type="evidence" value="ECO:0007669"/>
    <property type="project" value="UniProtKB-SubCell"/>
</dbReference>
<feature type="transmembrane region" description="Helical" evidence="9">
    <location>
        <begin position="45"/>
        <end position="70"/>
    </location>
</feature>
<evidence type="ECO:0000313" key="13">
    <source>
        <dbReference type="Proteomes" id="UP000051491"/>
    </source>
</evidence>
<evidence type="ECO:0000256" key="7">
    <source>
        <dbReference type="ARBA" id="ARBA00023136"/>
    </source>
</evidence>
<reference evidence="12" key="3">
    <citation type="submission" date="2016-11" db="EMBL/GenBank/DDBJ databases">
        <authorList>
            <person name="Jaros S."/>
            <person name="Januszkiewicz K."/>
            <person name="Wedrychowicz H."/>
        </authorList>
    </citation>
    <scope>NUCLEOTIDE SEQUENCE [LARGE SCALE GENOMIC DNA]</scope>
    <source>
        <strain evidence="12">ACA-DC 1533</strain>
    </source>
</reference>
<dbReference type="EMBL" id="DYXG01000065">
    <property type="protein sequence ID" value="HJE97343.1"/>
    <property type="molecule type" value="Genomic_DNA"/>
</dbReference>
<proteinExistence type="inferred from homology"/>
<dbReference type="Proteomes" id="UP000707535">
    <property type="component" value="Unassembled WGS sequence"/>
</dbReference>
<keyword evidence="3 8" id="KW-0813">Transport</keyword>
<comment type="function">
    <text evidence="8">Probably a riboflavin-binding protein that interacts with the energy-coupling factor (ECF) ABC-transporter complex.</text>
</comment>
<dbReference type="GeneID" id="95349947"/>
<dbReference type="PANTHER" id="PTHR38438">
    <property type="entry name" value="RIBOFLAVIN TRANSPORTER RIBU"/>
    <property type="match status" value="1"/>
</dbReference>
<dbReference type="PIRSF" id="PIRSF037778">
    <property type="entry name" value="UCP037778_transp_RibU"/>
    <property type="match status" value="1"/>
</dbReference>
<feature type="transmembrane region" description="Helical" evidence="9">
    <location>
        <begin position="154"/>
        <end position="178"/>
    </location>
</feature>
<evidence type="ECO:0000313" key="11">
    <source>
        <dbReference type="EMBL" id="KRN84462.1"/>
    </source>
</evidence>
<evidence type="ECO:0000313" key="10">
    <source>
        <dbReference type="EMBL" id="HJE97343.1"/>
    </source>
</evidence>
<accession>A0A0R2K4B9</accession>
<keyword evidence="7 8" id="KW-0472">Membrane</keyword>
<gene>
    <name evidence="11" type="ORF">IV43_GL001233</name>
    <name evidence="10" type="ORF">K8V00_06950</name>
    <name evidence="12" type="ORF">LAC1533_1835</name>
</gene>
<dbReference type="OrthoDB" id="9809216at2"/>
<keyword evidence="5 9" id="KW-0812">Transmembrane</keyword>
<reference evidence="10" key="4">
    <citation type="journal article" date="2021" name="PeerJ">
        <title>Extensive microbial diversity within the chicken gut microbiome revealed by metagenomics and culture.</title>
        <authorList>
            <person name="Gilroy R."/>
            <person name="Ravi A."/>
            <person name="Getino M."/>
            <person name="Pursley I."/>
            <person name="Horton D.L."/>
            <person name="Alikhan N.F."/>
            <person name="Baker D."/>
            <person name="Gharbi K."/>
            <person name="Hall N."/>
            <person name="Watson M."/>
            <person name="Adriaenssens E.M."/>
            <person name="Foster-Nyarko E."/>
            <person name="Jarju S."/>
            <person name="Secka A."/>
            <person name="Antonio M."/>
            <person name="Oren A."/>
            <person name="Chaudhuri R.R."/>
            <person name="La Ragione R."/>
            <person name="Hildebrand F."/>
            <person name="Pallen M.J."/>
        </authorList>
    </citation>
    <scope>NUCLEOTIDE SEQUENCE</scope>
    <source>
        <strain evidence="10">CHK174-6876</strain>
    </source>
</reference>
<dbReference type="EMBL" id="JQBK01000031">
    <property type="protein sequence ID" value="KRN84462.1"/>
    <property type="molecule type" value="Genomic_DNA"/>
</dbReference>
<dbReference type="InterPro" id="IPR025720">
    <property type="entry name" value="RibU"/>
</dbReference>
<evidence type="ECO:0000256" key="5">
    <source>
        <dbReference type="ARBA" id="ARBA00022692"/>
    </source>
</evidence>
<organism evidence="11 13">
    <name type="scientific">Ligilactobacillus acidipiscis</name>
    <dbReference type="NCBI Taxonomy" id="89059"/>
    <lineage>
        <taxon>Bacteria</taxon>
        <taxon>Bacillati</taxon>
        <taxon>Bacillota</taxon>
        <taxon>Bacilli</taxon>
        <taxon>Lactobacillales</taxon>
        <taxon>Lactobacillaceae</taxon>
        <taxon>Ligilactobacillus</taxon>
    </lineage>
</organism>
<dbReference type="KEGG" id="laca:LAC1533_1835"/>
<evidence type="ECO:0000256" key="9">
    <source>
        <dbReference type="SAM" id="Phobius"/>
    </source>
</evidence>
<dbReference type="PANTHER" id="PTHR38438:SF1">
    <property type="entry name" value="RIBOFLAVIN TRANSPORTER RIBU"/>
    <property type="match status" value="1"/>
</dbReference>
<evidence type="ECO:0000313" key="14">
    <source>
        <dbReference type="Proteomes" id="UP000190935"/>
    </source>
</evidence>
<evidence type="ECO:0000256" key="6">
    <source>
        <dbReference type="ARBA" id="ARBA00022989"/>
    </source>
</evidence>
<dbReference type="Proteomes" id="UP000051491">
    <property type="component" value="Unassembled WGS sequence"/>
</dbReference>
<sequence>MKHSSMKKWVIAAGLAGISYILRFIAFPVIPLVPYLKIEFADVPILLGFFALGVGGGIGIDLIRSLLFFIVSGVSLPNLIDVSTEFVSTLAICLPVYLILKGKDDPRVKDYLLAGLAGTLTLTVVLAIANVAVIMPAYVASLGMKLSLPISKMVLYGVIPFNLIKGTAVIGVFAVAYAKMHGWLASKAATLKAAHLS</sequence>
<dbReference type="PATRIC" id="fig|89059.3.peg.1332"/>
<evidence type="ECO:0000256" key="4">
    <source>
        <dbReference type="ARBA" id="ARBA00022475"/>
    </source>
</evidence>
<dbReference type="EMBL" id="LT630287">
    <property type="protein sequence ID" value="SFV41258.1"/>
    <property type="molecule type" value="Genomic_DNA"/>
</dbReference>
<dbReference type="Gene3D" id="1.10.1760.20">
    <property type="match status" value="1"/>
</dbReference>
<reference evidence="14" key="2">
    <citation type="submission" date="2016-11" db="EMBL/GenBank/DDBJ databases">
        <authorList>
            <person name="Papadimitriou K."/>
        </authorList>
    </citation>
    <scope>NUCLEOTIDE SEQUENCE [LARGE SCALE GENOMIC DNA]</scope>
    <source>
        <strain evidence="14">ACA-DC 1533</strain>
    </source>
</reference>
<feature type="transmembrane region" description="Helical" evidence="9">
    <location>
        <begin position="112"/>
        <end position="134"/>
    </location>
</feature>
<evidence type="ECO:0000313" key="12">
    <source>
        <dbReference type="EMBL" id="SFV41258.1"/>
    </source>
</evidence>
<keyword evidence="6 9" id="KW-1133">Transmembrane helix</keyword>
<evidence type="ECO:0000256" key="3">
    <source>
        <dbReference type="ARBA" id="ARBA00022448"/>
    </source>
</evidence>
<name>A0A0R2K4B9_9LACO</name>
<dbReference type="Pfam" id="PF12822">
    <property type="entry name" value="ECF_trnsprt"/>
    <property type="match status" value="1"/>
</dbReference>
<evidence type="ECO:0000256" key="2">
    <source>
        <dbReference type="ARBA" id="ARBA00005540"/>
    </source>
</evidence>
<comment type="similarity">
    <text evidence="2 8">Belongs to the prokaryotic riboflavin transporter (P-RFT) (TC 2.A.87) family.</text>
</comment>
<reference evidence="11 13" key="1">
    <citation type="journal article" date="2015" name="Genome Announc.">
        <title>Expanding the biotechnology potential of lactobacilli through comparative genomics of 213 strains and associated genera.</title>
        <authorList>
            <person name="Sun Z."/>
            <person name="Harris H.M."/>
            <person name="McCann A."/>
            <person name="Guo C."/>
            <person name="Argimon S."/>
            <person name="Zhang W."/>
            <person name="Yang X."/>
            <person name="Jeffery I.B."/>
            <person name="Cooney J.C."/>
            <person name="Kagawa T.F."/>
            <person name="Liu W."/>
            <person name="Song Y."/>
            <person name="Salvetti E."/>
            <person name="Wrobel A."/>
            <person name="Rasinkangas P."/>
            <person name="Parkhill J."/>
            <person name="Rea M.C."/>
            <person name="O'Sullivan O."/>
            <person name="Ritari J."/>
            <person name="Douillard F.P."/>
            <person name="Paul Ross R."/>
            <person name="Yang R."/>
            <person name="Briner A.E."/>
            <person name="Felis G.E."/>
            <person name="de Vos W.M."/>
            <person name="Barrangou R."/>
            <person name="Klaenhammer T.R."/>
            <person name="Caufield P.W."/>
            <person name="Cui Y."/>
            <person name="Zhang H."/>
            <person name="O'Toole P.W."/>
        </authorList>
    </citation>
    <scope>NUCLEOTIDE SEQUENCE [LARGE SCALE GENOMIC DNA]</scope>
    <source>
        <strain evidence="11 13">DSM 15353</strain>
    </source>
</reference>
<evidence type="ECO:0000256" key="8">
    <source>
        <dbReference type="PIRNR" id="PIRNR037778"/>
    </source>
</evidence>
<protein>
    <recommendedName>
        <fullName evidence="8">Riboflavin transporter</fullName>
    </recommendedName>
</protein>
<dbReference type="GO" id="GO:0032217">
    <property type="term" value="F:riboflavin transmembrane transporter activity"/>
    <property type="evidence" value="ECO:0007669"/>
    <property type="project" value="UniProtKB-UniRule"/>
</dbReference>